<reference evidence="6" key="1">
    <citation type="submission" date="2021-06" db="EMBL/GenBank/DDBJ databases">
        <authorList>
            <person name="Hodson N. C."/>
            <person name="Mongue J. A."/>
            <person name="Jaron S. K."/>
        </authorList>
    </citation>
    <scope>NUCLEOTIDE SEQUENCE</scope>
</reference>
<evidence type="ECO:0000313" key="7">
    <source>
        <dbReference type="Proteomes" id="UP000708208"/>
    </source>
</evidence>
<dbReference type="PANTHER" id="PTHR24256">
    <property type="entry name" value="TRYPTASE-RELATED"/>
    <property type="match status" value="1"/>
</dbReference>
<gene>
    <name evidence="6" type="ORF">AFUS01_LOCUS21870</name>
</gene>
<feature type="signal peptide" evidence="4">
    <location>
        <begin position="1"/>
        <end position="28"/>
    </location>
</feature>
<feature type="chain" id="PRO_5035285594" description="Peptidase S1 domain-containing protein" evidence="4">
    <location>
        <begin position="29"/>
        <end position="799"/>
    </location>
</feature>
<evidence type="ECO:0000256" key="2">
    <source>
        <dbReference type="ARBA" id="ARBA00024195"/>
    </source>
</evidence>
<name>A0A8J2KE17_9HEXA</name>
<dbReference type="GO" id="GO:0006508">
    <property type="term" value="P:proteolysis"/>
    <property type="evidence" value="ECO:0007669"/>
    <property type="project" value="InterPro"/>
</dbReference>
<dbReference type="Pfam" id="PF00089">
    <property type="entry name" value="Trypsin"/>
    <property type="match status" value="1"/>
</dbReference>
<proteinExistence type="inferred from homology"/>
<evidence type="ECO:0000259" key="5">
    <source>
        <dbReference type="PROSITE" id="PS50240"/>
    </source>
</evidence>
<dbReference type="OrthoDB" id="8299215at2759"/>
<dbReference type="PROSITE" id="PS50240">
    <property type="entry name" value="TRYPSIN_DOM"/>
    <property type="match status" value="1"/>
</dbReference>
<dbReference type="EMBL" id="CAJVCH010248861">
    <property type="protein sequence ID" value="CAG7733426.1"/>
    <property type="molecule type" value="Genomic_DNA"/>
</dbReference>
<evidence type="ECO:0000313" key="6">
    <source>
        <dbReference type="EMBL" id="CAG7733426.1"/>
    </source>
</evidence>
<keyword evidence="7" id="KW-1185">Reference proteome</keyword>
<dbReference type="GO" id="GO:0004252">
    <property type="term" value="F:serine-type endopeptidase activity"/>
    <property type="evidence" value="ECO:0007669"/>
    <property type="project" value="InterPro"/>
</dbReference>
<evidence type="ECO:0000256" key="4">
    <source>
        <dbReference type="SAM" id="SignalP"/>
    </source>
</evidence>
<feature type="region of interest" description="Disordered" evidence="3">
    <location>
        <begin position="758"/>
        <end position="799"/>
    </location>
</feature>
<organism evidence="6 7">
    <name type="scientific">Allacma fusca</name>
    <dbReference type="NCBI Taxonomy" id="39272"/>
    <lineage>
        <taxon>Eukaryota</taxon>
        <taxon>Metazoa</taxon>
        <taxon>Ecdysozoa</taxon>
        <taxon>Arthropoda</taxon>
        <taxon>Hexapoda</taxon>
        <taxon>Collembola</taxon>
        <taxon>Symphypleona</taxon>
        <taxon>Sminthuridae</taxon>
        <taxon>Allacma</taxon>
    </lineage>
</organism>
<feature type="domain" description="Peptidase S1" evidence="5">
    <location>
        <begin position="250"/>
        <end position="551"/>
    </location>
</feature>
<evidence type="ECO:0000256" key="1">
    <source>
        <dbReference type="ARBA" id="ARBA00023157"/>
    </source>
</evidence>
<comment type="similarity">
    <text evidence="2">Belongs to the peptidase S1 family. CLIP subfamily.</text>
</comment>
<accession>A0A8J2KE17</accession>
<protein>
    <recommendedName>
        <fullName evidence="5">Peptidase S1 domain-containing protein</fullName>
    </recommendedName>
</protein>
<comment type="caution">
    <text evidence="6">The sequence shown here is derived from an EMBL/GenBank/DDBJ whole genome shotgun (WGS) entry which is preliminary data.</text>
</comment>
<keyword evidence="1" id="KW-1015">Disulfide bond</keyword>
<keyword evidence="4" id="KW-0732">Signal</keyword>
<evidence type="ECO:0000256" key="3">
    <source>
        <dbReference type="SAM" id="MobiDB-lite"/>
    </source>
</evidence>
<dbReference type="InterPro" id="IPR001254">
    <property type="entry name" value="Trypsin_dom"/>
</dbReference>
<dbReference type="InterPro" id="IPR051487">
    <property type="entry name" value="Ser/Thr_Proteases_Immune/Dev"/>
</dbReference>
<sequence>MKGTRSMGLLQALVVVAALIATALPVQSGPLAAVDYGYSYNSPPYYSPPPPTYYSPPPPPTYYSPPPPEYYSPPPPPDYYSPPPPPEYYSPPPPPTYYSPPPPPEYYSPPPPPTYYSPPPPEYYSPPPPPYYSPPPPPEYYSPPPPPTYYSPPPPPTYYSPPPPEYYSPPPPPTYYSPPPPPVYYAPPPPPYYTKPEYYSKEYYPEYVNYDAVHYLELNDSVKCGVLPAVNADLYKGAYNPQEYEKSYSQYGSALLTKDDVEPFGANPWRVLITDDYNNLICQGVIVQNRQILTLASCIEYQPLDKLRVRYGDWDVLNDVNEYEAYKNYQTRICRVLPVTCPSYGYNSNYQSELVLLQVEIIEDYDKYPQIKPVCLPEYPYTPPPPPPSYTPPPYSSSYSPPPPAYSPPPYYQPVYSECWVAGYYASPSKELQNHEPPKGSSYAPKDYNPYYSNEYYPEKSKIPRKALVKQVQSYYQSASYKDCQDEIQEWVGVEGWDACVADKGAAIVCIVDEKVGYGYSSYETPTYYEQTYQNPPSYAPYENYQEIKVNAAQEKNARKRVVVVAVVKEVPKCTEYEVQAESYGYAAAPSPYEKQQSGIIKAVKVSTEDVNFIVDIFFEGALDYSCPTPKSYYPEPSYYPETKSYSPPPAYYEPPTYTPYYSPPPPAYYSPPPPEYYSPPPPPAYYSPPPPPEYYSPPPPPAYYSPPPPEYYSPPPPPYYSPPPPTYYSPPPPEYYSPPPPPYTPPYSPPPTYTPSYSPPPYSPPPPSYTPSYSPPPYSPPPPSYSPPPYSPPYTPSY</sequence>
<dbReference type="AlphaFoldDB" id="A0A8J2KE17"/>
<dbReference type="Proteomes" id="UP000708208">
    <property type="component" value="Unassembled WGS sequence"/>
</dbReference>